<sequence length="1554" mass="167118">MAPKTPQANSKLPKPPTAGGPVNLTGIPAPASVLQRRSFMTTPASSSVSKTFKDMTPEQQALLAEAISIHSPGLIDPARKPTTTQTTTTPASGFSPTLTAHNTSGHTLGFGHFSATTAPSSSALGFGHPQQPPSPVNSDRASPTGHTSPLTHRPSQITRRPSSSRLGVVPEASATASHNNSALPSQVNTMTTTGQQQLSRPASYTGLSSPLSTSNPNLPINSSAPSPTSGGAPSANRLTSSSPSGSRPTLPTSRLATGTGIAPPATTGVRTSLMKQPLFQRPAGAALPSAVPAAAAPKNPLTGIPGSSIVAPPSLDDYEIGDRVIVESMALSGYLRFVGPAEFKSGTWAGIELDTPTGKNDGSVNGVTYFQCRPKCGIFVLAAKIVKSELLFPSSPDLDAARPPSAQETHPITAPTQPTQQSVQPASASHAAQAASRITAGSRASKYIGMTATQLKQRNGAPQSSITRPLSASQPNLPSASVRAASPTIRALGGSSGSPTTSRTMTPGQAAAAARANSPSPVPKPALRSNSPTTRPGPGTRLSQNGAKPSVNTPMAKPGAHSRSTSSTSSVTSQSSAAGSRARTSPTPRAMTTPRRLSSRSETPDATSLLSPSESRTNILDHATSGQTVGSPQSGVSLQLQQLQLDFDTAIAENNLLKSKVTETKQQLETTKLMEKKDLSYDERAFLSKNLDKEAIDERLAQELEDLHLLKATWDKEKAAKDQELKVVTEKMTQAWLEAARSQKERTALIQEKTTLAEKLKEIQENGGGATQAEVSALGEEQEILIDSLKKSLVEAEEKTMVLESKLEDLTARANEEEEKLNQANAESQAAIEAKKQELQSERDALQSKLVELETETQAYADKSELTLKAALDETEAANEQLSELQRRLDEEAESRRLEQSEADAKYKALEEALQEALAQHAKSEKLVRSYEEKSKELSVVVTKRDQELDGLKLQLQDLAGMVQSEEVDRMRKLWEHEKKRLEEAVADNITVMTTLRAEILELESNEEDLATRIKTLENSETTLKSLKTSLDAEVERLQSSIKAAENSFAQERSILEAKIAESESTLESRLSENKERMDELEAIALTVEESSERCEALQLETIQKTAKVEEIGFELSEAQNERDIIAQEMEAIKAELKAKDEASSVIADHAAQLETSRAEIAALEEEREQLLVKVSELEAALALSASAPRATASGAEGSEAVLNRTELEEEIAGLKQMVHELTAENASVASDNKKLMQEHDILMEAHKHVETECLKLMDEVERLHSESLAATSLGETDGVDKVELDVIQAGTEFKTTIIGQSELKAALNNVSLLTKDTAILNPTEKPGQNQSSSVIRLENLLKDKQAMLDRLTQAHALEMRDLRQRYVDLDRSKAWELNQLNKELTDLESLIESKIFHEADLEEEVQQKQKQIDRLQSEVADLKSQLSKLSNGTHGSLADLPPNGLSSDRYSYSSTSGLPNGLSRTSAGAERTRTVTSSTDQTALFCEICEVEGHDIISCAAVFGGGKSATSKSTVHAAPIFEEDLDDDRPYCENCEAFGLHYTDECPNESLTY</sequence>
<feature type="region of interest" description="Disordered" evidence="8">
    <location>
        <begin position="1"/>
        <end position="28"/>
    </location>
</feature>
<feature type="coiled-coil region" evidence="7">
    <location>
        <begin position="965"/>
        <end position="1181"/>
    </location>
</feature>
<protein>
    <submittedName>
        <fullName evidence="10">Kinesin protein 1B</fullName>
    </submittedName>
</protein>
<evidence type="ECO:0000313" key="10">
    <source>
        <dbReference type="EMBL" id="KAG9067414.1"/>
    </source>
</evidence>
<keyword evidence="11" id="KW-1185">Reference proteome</keyword>
<organism evidence="10 11">
    <name type="scientific">Linnemannia hyalina</name>
    <dbReference type="NCBI Taxonomy" id="64524"/>
    <lineage>
        <taxon>Eukaryota</taxon>
        <taxon>Fungi</taxon>
        <taxon>Fungi incertae sedis</taxon>
        <taxon>Mucoromycota</taxon>
        <taxon>Mortierellomycotina</taxon>
        <taxon>Mortierellomycetes</taxon>
        <taxon>Mortierellales</taxon>
        <taxon>Mortierellaceae</taxon>
        <taxon>Linnemannia</taxon>
    </lineage>
</organism>
<feature type="domain" description="CAP-Gly" evidence="9">
    <location>
        <begin position="339"/>
        <end position="381"/>
    </location>
</feature>
<dbReference type="PANTHER" id="PTHR18916">
    <property type="entry name" value="DYNACTIN 1-RELATED MICROTUBULE-BINDING"/>
    <property type="match status" value="1"/>
</dbReference>
<dbReference type="PROSITE" id="PS50245">
    <property type="entry name" value="CAP_GLY_2"/>
    <property type="match status" value="1"/>
</dbReference>
<feature type="compositionally biased region" description="Polar residues" evidence="8">
    <location>
        <begin position="236"/>
        <end position="255"/>
    </location>
</feature>
<feature type="coiled-coil region" evidence="7">
    <location>
        <begin position="1205"/>
        <end position="1239"/>
    </location>
</feature>
<feature type="compositionally biased region" description="Polar residues" evidence="8">
    <location>
        <begin position="174"/>
        <end position="206"/>
    </location>
</feature>
<dbReference type="SUPFAM" id="SSF74924">
    <property type="entry name" value="Cap-Gly domain"/>
    <property type="match status" value="1"/>
</dbReference>
<name>A0A9P7XU44_9FUNG</name>
<evidence type="ECO:0000256" key="3">
    <source>
        <dbReference type="ARBA" id="ARBA00022701"/>
    </source>
</evidence>
<gene>
    <name evidence="10" type="primary">KHC-73</name>
    <name evidence="10" type="ORF">KI688_012197</name>
</gene>
<dbReference type="Gene3D" id="2.30.30.190">
    <property type="entry name" value="CAP Gly-rich-like domain"/>
    <property type="match status" value="1"/>
</dbReference>
<feature type="compositionally biased region" description="Low complexity" evidence="8">
    <location>
        <begin position="256"/>
        <end position="267"/>
    </location>
</feature>
<dbReference type="Proteomes" id="UP000707451">
    <property type="component" value="Unassembled WGS sequence"/>
</dbReference>
<feature type="region of interest" description="Disordered" evidence="8">
    <location>
        <begin position="73"/>
        <end position="97"/>
    </location>
</feature>
<dbReference type="SMART" id="SM01052">
    <property type="entry name" value="CAP_GLY"/>
    <property type="match status" value="1"/>
</dbReference>
<dbReference type="CDD" id="cd14686">
    <property type="entry name" value="bZIP"/>
    <property type="match status" value="1"/>
</dbReference>
<feature type="compositionally biased region" description="Low complexity" evidence="8">
    <location>
        <begin position="420"/>
        <end position="436"/>
    </location>
</feature>
<keyword evidence="4" id="KW-0677">Repeat</keyword>
<dbReference type="OrthoDB" id="2130750at2759"/>
<feature type="compositionally biased region" description="Polar residues" evidence="8">
    <location>
        <begin position="541"/>
        <end position="553"/>
    </location>
</feature>
<dbReference type="InterPro" id="IPR000938">
    <property type="entry name" value="CAP-Gly_domain"/>
</dbReference>
<keyword evidence="5 7" id="KW-0175">Coiled coil</keyword>
<feature type="region of interest" description="Disordered" evidence="8">
    <location>
        <begin position="1432"/>
        <end position="1475"/>
    </location>
</feature>
<evidence type="ECO:0000256" key="1">
    <source>
        <dbReference type="ARBA" id="ARBA00004245"/>
    </source>
</evidence>
<feature type="compositionally biased region" description="Low complexity" evidence="8">
    <location>
        <begin position="497"/>
        <end position="516"/>
    </location>
</feature>
<proteinExistence type="predicted"/>
<evidence type="ECO:0000256" key="8">
    <source>
        <dbReference type="SAM" id="MobiDB-lite"/>
    </source>
</evidence>
<feature type="compositionally biased region" description="Low complexity" evidence="8">
    <location>
        <begin position="1447"/>
        <end position="1457"/>
    </location>
</feature>
<dbReference type="Pfam" id="PF01302">
    <property type="entry name" value="CAP_GLY"/>
    <property type="match status" value="1"/>
</dbReference>
<comment type="subcellular location">
    <subcellularLocation>
        <location evidence="1">Cytoplasm</location>
        <location evidence="1">Cytoskeleton</location>
    </subcellularLocation>
</comment>
<reference evidence="10" key="1">
    <citation type="submission" date="2021-06" db="EMBL/GenBank/DDBJ databases">
        <title>Genome Sequence of Mortierella hyaline Strain SCG-10, a Cold-Adapted, Nitrate-Reducing Fungus Isolated from Soil in Minnesota, USA.</title>
        <authorList>
            <person name="Aldossari N."/>
        </authorList>
    </citation>
    <scope>NUCLEOTIDE SEQUENCE</scope>
    <source>
        <strain evidence="10">SCG-10</strain>
    </source>
</reference>
<evidence type="ECO:0000256" key="2">
    <source>
        <dbReference type="ARBA" id="ARBA00022490"/>
    </source>
</evidence>
<feature type="compositionally biased region" description="Polar residues" evidence="8">
    <location>
        <begin position="1"/>
        <end position="10"/>
    </location>
</feature>
<feature type="compositionally biased region" description="Polar residues" evidence="8">
    <location>
        <begin position="136"/>
        <end position="165"/>
    </location>
</feature>
<evidence type="ECO:0000259" key="9">
    <source>
        <dbReference type="PROSITE" id="PS50245"/>
    </source>
</evidence>
<evidence type="ECO:0000256" key="6">
    <source>
        <dbReference type="ARBA" id="ARBA00023212"/>
    </source>
</evidence>
<feature type="compositionally biased region" description="Polar residues" evidence="8">
    <location>
        <begin position="454"/>
        <end position="479"/>
    </location>
</feature>
<feature type="region of interest" description="Disordered" evidence="8">
    <location>
        <begin position="110"/>
        <end position="267"/>
    </location>
</feature>
<feature type="compositionally biased region" description="Low complexity" evidence="8">
    <location>
        <begin position="207"/>
        <end position="235"/>
    </location>
</feature>
<feature type="region of interest" description="Disordered" evidence="8">
    <location>
        <begin position="454"/>
        <end position="616"/>
    </location>
</feature>
<keyword evidence="3" id="KW-0493">Microtubule</keyword>
<dbReference type="GO" id="GO:0005874">
    <property type="term" value="C:microtubule"/>
    <property type="evidence" value="ECO:0007669"/>
    <property type="project" value="UniProtKB-KW"/>
</dbReference>
<feature type="coiled-coil region" evidence="7">
    <location>
        <begin position="746"/>
        <end position="934"/>
    </location>
</feature>
<dbReference type="Pfam" id="PF16641">
    <property type="entry name" value="CLIP1_ZNF"/>
    <property type="match status" value="2"/>
</dbReference>
<feature type="compositionally biased region" description="Polar residues" evidence="8">
    <location>
        <begin position="406"/>
        <end position="419"/>
    </location>
</feature>
<feature type="compositionally biased region" description="Polar residues" evidence="8">
    <location>
        <begin position="114"/>
        <end position="123"/>
    </location>
</feature>
<feature type="compositionally biased region" description="Polar residues" evidence="8">
    <location>
        <begin position="600"/>
        <end position="616"/>
    </location>
</feature>
<keyword evidence="6" id="KW-0206">Cytoskeleton</keyword>
<evidence type="ECO:0000313" key="11">
    <source>
        <dbReference type="Proteomes" id="UP000707451"/>
    </source>
</evidence>
<feature type="region of interest" description="Disordered" evidence="8">
    <location>
        <begin position="397"/>
        <end position="439"/>
    </location>
</feature>
<feature type="compositionally biased region" description="Low complexity" evidence="8">
    <location>
        <begin position="561"/>
        <end position="580"/>
    </location>
</feature>
<dbReference type="EMBL" id="JAHRHY010000008">
    <property type="protein sequence ID" value="KAG9067414.1"/>
    <property type="molecule type" value="Genomic_DNA"/>
</dbReference>
<dbReference type="InterPro" id="IPR036859">
    <property type="entry name" value="CAP-Gly_dom_sf"/>
</dbReference>
<evidence type="ECO:0000256" key="5">
    <source>
        <dbReference type="ARBA" id="ARBA00023054"/>
    </source>
</evidence>
<evidence type="ECO:0000256" key="4">
    <source>
        <dbReference type="ARBA" id="ARBA00022737"/>
    </source>
</evidence>
<accession>A0A9P7XU44</accession>
<evidence type="ECO:0000256" key="7">
    <source>
        <dbReference type="SAM" id="Coils"/>
    </source>
</evidence>
<dbReference type="InterPro" id="IPR032108">
    <property type="entry name" value="CLIP1_ZNF"/>
</dbReference>
<dbReference type="PROSITE" id="PS00845">
    <property type="entry name" value="CAP_GLY_1"/>
    <property type="match status" value="1"/>
</dbReference>
<keyword evidence="2" id="KW-0963">Cytoplasm</keyword>
<comment type="caution">
    <text evidence="10">The sequence shown here is derived from an EMBL/GenBank/DDBJ whole genome shotgun (WGS) entry which is preliminary data.</text>
</comment>